<dbReference type="SUPFAM" id="SSF51735">
    <property type="entry name" value="NAD(P)-binding Rossmann-fold domains"/>
    <property type="match status" value="1"/>
</dbReference>
<feature type="domain" description="NAD-dependent epimerase/dehydratase" evidence="1">
    <location>
        <begin position="6"/>
        <end position="215"/>
    </location>
</feature>
<reference evidence="2 3" key="1">
    <citation type="submission" date="2022-08" db="EMBL/GenBank/DDBJ databases">
        <title>Reclassification of Massilia species as members of the genera Telluria, Duganella, Pseudoduganella, Mokoshia gen. nov. and Zemynaea gen. nov. using orthogonal and non-orthogonal genome-based approaches.</title>
        <authorList>
            <person name="Bowman J.P."/>
        </authorList>
    </citation>
    <scope>NUCLEOTIDE SEQUENCE [LARGE SCALE GENOMIC DNA]</scope>
    <source>
        <strain evidence="2 3">LMG 28164</strain>
    </source>
</reference>
<dbReference type="Gene3D" id="3.40.50.720">
    <property type="entry name" value="NAD(P)-binding Rossmann-like Domain"/>
    <property type="match status" value="1"/>
</dbReference>
<protein>
    <submittedName>
        <fullName evidence="2">Complex I NDUFA9 subunit family protein</fullName>
    </submittedName>
</protein>
<keyword evidence="3" id="KW-1185">Reference proteome</keyword>
<organism evidence="2 3">
    <name type="scientific">Massilia norwichensis</name>
    <dbReference type="NCBI Taxonomy" id="1442366"/>
    <lineage>
        <taxon>Bacteria</taxon>
        <taxon>Pseudomonadati</taxon>
        <taxon>Pseudomonadota</taxon>
        <taxon>Betaproteobacteria</taxon>
        <taxon>Burkholderiales</taxon>
        <taxon>Oxalobacteraceae</taxon>
        <taxon>Telluria group</taxon>
        <taxon>Massilia</taxon>
    </lineage>
</organism>
<dbReference type="EMBL" id="JANUGX010000023">
    <property type="protein sequence ID" value="MCS0591066.1"/>
    <property type="molecule type" value="Genomic_DNA"/>
</dbReference>
<dbReference type="CDD" id="cd05271">
    <property type="entry name" value="NDUFA9_like_SDR_a"/>
    <property type="match status" value="1"/>
</dbReference>
<gene>
    <name evidence="2" type="ORF">NX782_17895</name>
</gene>
<dbReference type="RefSeq" id="WP_258846842.1">
    <property type="nucleotide sequence ID" value="NZ_JANUGX010000023.1"/>
</dbReference>
<proteinExistence type="predicted"/>
<dbReference type="PANTHER" id="PTHR12126:SF11">
    <property type="entry name" value="NADH DEHYDROGENASE [UBIQUINONE] 1 ALPHA SUBCOMPLEX SUBUNIT 9, MITOCHONDRIAL"/>
    <property type="match status" value="1"/>
</dbReference>
<comment type="caution">
    <text evidence="2">The sequence shown here is derived from an EMBL/GenBank/DDBJ whole genome shotgun (WGS) entry which is preliminary data.</text>
</comment>
<dbReference type="InterPro" id="IPR001509">
    <property type="entry name" value="Epimerase_deHydtase"/>
</dbReference>
<dbReference type="Pfam" id="PF01370">
    <property type="entry name" value="Epimerase"/>
    <property type="match status" value="1"/>
</dbReference>
<dbReference type="InterPro" id="IPR036291">
    <property type="entry name" value="NAD(P)-bd_dom_sf"/>
</dbReference>
<evidence type="ECO:0000313" key="2">
    <source>
        <dbReference type="EMBL" id="MCS0591066.1"/>
    </source>
</evidence>
<evidence type="ECO:0000259" key="1">
    <source>
        <dbReference type="Pfam" id="PF01370"/>
    </source>
</evidence>
<name>A0ABT2AA52_9BURK</name>
<accession>A0ABT2AA52</accession>
<sequence>MRTLSVVLFGGTGFIGSHLAARLAERNVSIVAVTRHEAHAMHLMPLGVDIVEADIRDDAVLRRLVAGKDAVINLVGILHSQRGTPYGPQFRHVHVELPRRIAAACAAGGVPRYLHMSALGASRNGPSMYQRSKADGELAAAGEPEVAATIFRPSVVFGPEDKFLNMFARLQRRLPVVPLAGAHARFQPVYVGDVADAFVHALFMPESRNKTYELGGPAVYTLAELVRLSGRYAGHPRPIIPLPDALARLQAGFFELLPGTPLITRDNLDSMKADNVVNPSNQALTAAALDIKLTALESVAPAYLAPTGQLDELRSRARHAHAEHPHSK</sequence>
<dbReference type="InterPro" id="IPR051207">
    <property type="entry name" value="ComplexI_NDUFA9_subunit"/>
</dbReference>
<evidence type="ECO:0000313" key="3">
    <source>
        <dbReference type="Proteomes" id="UP001205560"/>
    </source>
</evidence>
<dbReference type="PANTHER" id="PTHR12126">
    <property type="entry name" value="NADH-UBIQUINONE OXIDOREDUCTASE 39 KDA SUBUNIT-RELATED"/>
    <property type="match status" value="1"/>
</dbReference>
<dbReference type="Proteomes" id="UP001205560">
    <property type="component" value="Unassembled WGS sequence"/>
</dbReference>